<dbReference type="SMART" id="SM00986">
    <property type="entry name" value="UDG"/>
    <property type="match status" value="1"/>
</dbReference>
<reference evidence="13" key="1">
    <citation type="submission" date="2021-03" db="EMBL/GenBank/DDBJ databases">
        <title>Genomic Encyclopedia of Type Strains, Phase IV (KMG-IV): sequencing the most valuable type-strain genomes for metagenomic binning, comparative biology and taxonomic classification.</title>
        <authorList>
            <person name="Goeker M."/>
        </authorList>
    </citation>
    <scope>NUCLEOTIDE SEQUENCE</scope>
    <source>
        <strain evidence="13">DSM 101588</strain>
    </source>
</reference>
<dbReference type="GO" id="GO:0003887">
    <property type="term" value="F:DNA-directed DNA polymerase activity"/>
    <property type="evidence" value="ECO:0007669"/>
    <property type="project" value="UniProtKB-EC"/>
</dbReference>
<evidence type="ECO:0000259" key="12">
    <source>
        <dbReference type="SMART" id="SM00986"/>
    </source>
</evidence>
<dbReference type="PANTHER" id="PTHR33693">
    <property type="entry name" value="TYPE-5 URACIL-DNA GLYCOSYLASE"/>
    <property type="match status" value="1"/>
</dbReference>
<comment type="caution">
    <text evidence="13">The sequence shown here is derived from an EMBL/GenBank/DDBJ whole genome shotgun (WGS) entry which is preliminary data.</text>
</comment>
<evidence type="ECO:0000256" key="11">
    <source>
        <dbReference type="ARBA" id="ARBA00023204"/>
    </source>
</evidence>
<keyword evidence="13" id="KW-0548">Nucleotidyltransferase</keyword>
<accession>A0ABS4NIA2</accession>
<organism evidence="13 14">
    <name type="scientific">Thermoanaerobacterium butyriciformans</name>
    <dbReference type="NCBI Taxonomy" id="1702242"/>
    <lineage>
        <taxon>Bacteria</taxon>
        <taxon>Bacillati</taxon>
        <taxon>Bacillota</taxon>
        <taxon>Clostridia</taxon>
        <taxon>Thermoanaerobacterales</taxon>
        <taxon>Thermoanaerobacteraceae</taxon>
        <taxon>Thermoanaerobacterium</taxon>
    </lineage>
</organism>
<protein>
    <recommendedName>
        <fullName evidence="4">Type-4 uracil-DNA glycosylase</fullName>
        <ecNumber evidence="3">3.2.2.27</ecNumber>
    </recommendedName>
</protein>
<evidence type="ECO:0000313" key="14">
    <source>
        <dbReference type="Proteomes" id="UP001166402"/>
    </source>
</evidence>
<evidence type="ECO:0000256" key="9">
    <source>
        <dbReference type="ARBA" id="ARBA00023004"/>
    </source>
</evidence>
<sequence length="187" mass="21101">MSLLPLKELMKECMNCTKCPLHNVRNNVVFGEGNLKSKIMFIGEGPGRDEDLQGRPFVGRAGQLLNKMLEAINLKREDVYIANIVKCRPPNNRVPLQNEVDACLPYLRNQVAIIAPKIIVCLGATAAKAIIDKDFKITVMRGQWIERKGVKIIATYHPAALLRDPEKKYPAWEDFKSIKNELDKSNS</sequence>
<dbReference type="RefSeq" id="WP_209455007.1">
    <property type="nucleotide sequence ID" value="NZ_JAGGLT010000048.1"/>
</dbReference>
<dbReference type="SUPFAM" id="SSF52141">
    <property type="entry name" value="Uracil-DNA glycosylase-like"/>
    <property type="match status" value="1"/>
</dbReference>
<dbReference type="SMART" id="SM00987">
    <property type="entry name" value="UreE_C"/>
    <property type="match status" value="1"/>
</dbReference>
<evidence type="ECO:0000256" key="1">
    <source>
        <dbReference type="ARBA" id="ARBA00001400"/>
    </source>
</evidence>
<evidence type="ECO:0000256" key="8">
    <source>
        <dbReference type="ARBA" id="ARBA00022801"/>
    </source>
</evidence>
<dbReference type="NCBIfam" id="TIGR00758">
    <property type="entry name" value="UDG_fam4"/>
    <property type="match status" value="1"/>
</dbReference>
<dbReference type="InterPro" id="IPR005273">
    <property type="entry name" value="Ura-DNA_glyco_family4"/>
</dbReference>
<evidence type="ECO:0000256" key="2">
    <source>
        <dbReference type="ARBA" id="ARBA00006521"/>
    </source>
</evidence>
<evidence type="ECO:0000256" key="10">
    <source>
        <dbReference type="ARBA" id="ARBA00023014"/>
    </source>
</evidence>
<comment type="similarity">
    <text evidence="2">Belongs to the uracil-DNA glycosylase (UDG) superfamily. Type 4 (UDGa) family.</text>
</comment>
<keyword evidence="9" id="KW-0408">Iron</keyword>
<gene>
    <name evidence="13" type="ORF">J2Z80_002948</name>
</gene>
<dbReference type="Proteomes" id="UP001166402">
    <property type="component" value="Unassembled WGS sequence"/>
</dbReference>
<proteinExistence type="inferred from homology"/>
<name>A0ABS4NIA2_9THEO</name>
<evidence type="ECO:0000313" key="13">
    <source>
        <dbReference type="EMBL" id="MBP2073396.1"/>
    </source>
</evidence>
<comment type="catalytic activity">
    <reaction evidence="1">
        <text>Hydrolyzes single-stranded DNA or mismatched double-stranded DNA and polynucleotides, releasing free uracil.</text>
        <dbReference type="EC" id="3.2.2.27"/>
    </reaction>
</comment>
<evidence type="ECO:0000256" key="6">
    <source>
        <dbReference type="ARBA" id="ARBA00022723"/>
    </source>
</evidence>
<feature type="domain" description="Uracil-DNA glycosylase-like" evidence="12">
    <location>
        <begin position="30"/>
        <end position="176"/>
    </location>
</feature>
<keyword evidence="11" id="KW-0234">DNA repair</keyword>
<keyword evidence="6" id="KW-0479">Metal-binding</keyword>
<dbReference type="PANTHER" id="PTHR33693:SF1">
    <property type="entry name" value="TYPE-4 URACIL-DNA GLYCOSYLASE"/>
    <property type="match status" value="1"/>
</dbReference>
<keyword evidence="7" id="KW-0227">DNA damage</keyword>
<dbReference type="Pfam" id="PF03167">
    <property type="entry name" value="UDG"/>
    <property type="match status" value="1"/>
</dbReference>
<keyword evidence="8" id="KW-0378">Hydrolase</keyword>
<evidence type="ECO:0000256" key="7">
    <source>
        <dbReference type="ARBA" id="ARBA00022763"/>
    </source>
</evidence>
<dbReference type="InterPro" id="IPR005122">
    <property type="entry name" value="Uracil-DNA_glycosylase-like"/>
</dbReference>
<dbReference type="EMBL" id="JAGGLT010000048">
    <property type="protein sequence ID" value="MBP2073396.1"/>
    <property type="molecule type" value="Genomic_DNA"/>
</dbReference>
<dbReference type="EC" id="3.2.2.27" evidence="3"/>
<dbReference type="InterPro" id="IPR051536">
    <property type="entry name" value="UDG_Type-4/5"/>
</dbReference>
<keyword evidence="10" id="KW-0411">Iron-sulfur</keyword>
<keyword evidence="14" id="KW-1185">Reference proteome</keyword>
<keyword evidence="5" id="KW-0004">4Fe-4S</keyword>
<dbReference type="Gene3D" id="3.40.470.10">
    <property type="entry name" value="Uracil-DNA glycosylase-like domain"/>
    <property type="match status" value="1"/>
</dbReference>
<evidence type="ECO:0000256" key="3">
    <source>
        <dbReference type="ARBA" id="ARBA00012030"/>
    </source>
</evidence>
<evidence type="ECO:0000256" key="4">
    <source>
        <dbReference type="ARBA" id="ARBA00019403"/>
    </source>
</evidence>
<evidence type="ECO:0000256" key="5">
    <source>
        <dbReference type="ARBA" id="ARBA00022485"/>
    </source>
</evidence>
<dbReference type="CDD" id="cd10030">
    <property type="entry name" value="UDG-F4_TTUDGA_SPO1dp_like"/>
    <property type="match status" value="1"/>
</dbReference>
<keyword evidence="13" id="KW-0808">Transferase</keyword>
<dbReference type="InterPro" id="IPR036895">
    <property type="entry name" value="Uracil-DNA_glycosylase-like_sf"/>
</dbReference>